<dbReference type="PANTHER" id="PTHR43184">
    <property type="entry name" value="MAJOR FACILITATOR SUPERFAMILY TRANSPORTER 16, ISOFORM B"/>
    <property type="match status" value="1"/>
</dbReference>
<dbReference type="Pfam" id="PF07690">
    <property type="entry name" value="MFS_1"/>
    <property type="match status" value="1"/>
</dbReference>
<organism evidence="10 11">
    <name type="scientific">Stylonychia lemnae</name>
    <name type="common">Ciliate</name>
    <dbReference type="NCBI Taxonomy" id="5949"/>
    <lineage>
        <taxon>Eukaryota</taxon>
        <taxon>Sar</taxon>
        <taxon>Alveolata</taxon>
        <taxon>Ciliophora</taxon>
        <taxon>Intramacronucleata</taxon>
        <taxon>Spirotrichea</taxon>
        <taxon>Stichotrichia</taxon>
        <taxon>Sporadotrichida</taxon>
        <taxon>Oxytrichidae</taxon>
        <taxon>Stylonychinae</taxon>
        <taxon>Stylonychia</taxon>
    </lineage>
</organism>
<feature type="transmembrane region" description="Helical" evidence="8">
    <location>
        <begin position="442"/>
        <end position="463"/>
    </location>
</feature>
<dbReference type="OrthoDB" id="287797at2759"/>
<proteinExistence type="inferred from homology"/>
<feature type="transmembrane region" description="Helical" evidence="8">
    <location>
        <begin position="399"/>
        <end position="421"/>
    </location>
</feature>
<feature type="transmembrane region" description="Helical" evidence="8">
    <location>
        <begin position="117"/>
        <end position="138"/>
    </location>
</feature>
<gene>
    <name evidence="10" type="primary">Contig7699.g8209</name>
    <name evidence="10" type="ORF">STYLEM_12443</name>
</gene>
<evidence type="ECO:0000256" key="3">
    <source>
        <dbReference type="ARBA" id="ARBA00022448"/>
    </source>
</evidence>
<dbReference type="InParanoid" id="A0A078AQ81"/>
<dbReference type="PANTHER" id="PTHR43184:SF12">
    <property type="entry name" value="SUGAR PHOSPHATE EXCHANGER 3"/>
    <property type="match status" value="1"/>
</dbReference>
<evidence type="ECO:0000313" key="10">
    <source>
        <dbReference type="EMBL" id="CDW83397.1"/>
    </source>
</evidence>
<reference evidence="10 11" key="1">
    <citation type="submission" date="2014-06" db="EMBL/GenBank/DDBJ databases">
        <authorList>
            <person name="Swart Estienne"/>
        </authorList>
    </citation>
    <scope>NUCLEOTIDE SEQUENCE [LARGE SCALE GENOMIC DNA]</scope>
    <source>
        <strain evidence="10 11">130c</strain>
    </source>
</reference>
<evidence type="ECO:0000256" key="6">
    <source>
        <dbReference type="ARBA" id="ARBA00022989"/>
    </source>
</evidence>
<feature type="transmembrane region" description="Helical" evidence="8">
    <location>
        <begin position="469"/>
        <end position="496"/>
    </location>
</feature>
<feature type="transmembrane region" description="Helical" evidence="8">
    <location>
        <begin position="375"/>
        <end position="393"/>
    </location>
</feature>
<dbReference type="Gene3D" id="1.20.1250.20">
    <property type="entry name" value="MFS general substrate transporter like domains"/>
    <property type="match status" value="2"/>
</dbReference>
<feature type="transmembrane region" description="Helical" evidence="8">
    <location>
        <begin position="307"/>
        <end position="332"/>
    </location>
</feature>
<keyword evidence="4" id="KW-0762">Sugar transport</keyword>
<evidence type="ECO:0000256" key="4">
    <source>
        <dbReference type="ARBA" id="ARBA00022597"/>
    </source>
</evidence>
<protein>
    <submittedName>
        <fullName evidence="10">Sugar phosphate exchanger 3</fullName>
    </submittedName>
</protein>
<keyword evidence="6 8" id="KW-1133">Transmembrane helix</keyword>
<evidence type="ECO:0000259" key="9">
    <source>
        <dbReference type="PROSITE" id="PS50850"/>
    </source>
</evidence>
<evidence type="ECO:0000256" key="1">
    <source>
        <dbReference type="ARBA" id="ARBA00004141"/>
    </source>
</evidence>
<dbReference type="InterPro" id="IPR020846">
    <property type="entry name" value="MFS_dom"/>
</dbReference>
<evidence type="ECO:0000256" key="2">
    <source>
        <dbReference type="ARBA" id="ARBA00009598"/>
    </source>
</evidence>
<keyword evidence="11" id="KW-1185">Reference proteome</keyword>
<comment type="similarity">
    <text evidence="2">Belongs to the major facilitator superfamily. Organophosphate:Pi antiporter (OPA) (TC 2.A.1.4) family.</text>
</comment>
<feature type="transmembrane region" description="Helical" evidence="8">
    <location>
        <begin position="209"/>
        <end position="234"/>
    </location>
</feature>
<evidence type="ECO:0000256" key="5">
    <source>
        <dbReference type="ARBA" id="ARBA00022692"/>
    </source>
</evidence>
<accession>A0A078AQ81</accession>
<evidence type="ECO:0000256" key="7">
    <source>
        <dbReference type="ARBA" id="ARBA00023136"/>
    </source>
</evidence>
<evidence type="ECO:0000256" key="8">
    <source>
        <dbReference type="SAM" id="Phobius"/>
    </source>
</evidence>
<dbReference type="PIRSF" id="PIRSF002808">
    <property type="entry name" value="Hexose_phosphate_transp"/>
    <property type="match status" value="1"/>
</dbReference>
<dbReference type="FunCoup" id="A0A078AQ81">
    <property type="interactions" value="6"/>
</dbReference>
<comment type="subcellular location">
    <subcellularLocation>
        <location evidence="1">Membrane</location>
        <topology evidence="1">Multi-pass membrane protein</topology>
    </subcellularLocation>
</comment>
<keyword evidence="5 8" id="KW-0812">Transmembrane</keyword>
<feature type="transmembrane region" description="Helical" evidence="8">
    <location>
        <begin position="144"/>
        <end position="167"/>
    </location>
</feature>
<dbReference type="AlphaFoldDB" id="A0A078AQ81"/>
<dbReference type="SUPFAM" id="SSF103473">
    <property type="entry name" value="MFS general substrate transporter"/>
    <property type="match status" value="1"/>
</dbReference>
<dbReference type="OMA" id="YERMPAL"/>
<feature type="transmembrane region" description="Helical" evidence="8">
    <location>
        <begin position="344"/>
        <end position="363"/>
    </location>
</feature>
<feature type="domain" description="Major facilitator superfamily (MFS) profile" evidence="9">
    <location>
        <begin position="40"/>
        <end position="499"/>
    </location>
</feature>
<name>A0A078AQ81_STYLE</name>
<dbReference type="GO" id="GO:0005789">
    <property type="term" value="C:endoplasmic reticulum membrane"/>
    <property type="evidence" value="ECO:0007669"/>
    <property type="project" value="TreeGrafter"/>
</dbReference>
<sequence>MSKQLKDSQTEDLINFNAYDTDHSTKAHNQRQNDNHNPKVFKYQILVFCLSYFSYCSIHFHREFWSMSKVTIQNDPNMGKDLPKDVLSKFDFAQLLSYAICMYASGMIGDRYNQRKLLTVAYLGLSLCFLCQAIGGFAHVTNQFFYYLLFIFIGLFNSMLFPNFISVLGNWFTKKHRGLIVGMWTTCNNIGNIIGIQLASILLDAYDGQWPYLFLTISVIVFLFAILIYFFFVIEPQNVGLYLNDQEPEYNNQPLDDNQSNNQPLLANNQNQEYKAINDVNSILEEAEAEKSENQINFFQAWKVPRVFLYASTFFGLKFAVYSMLLWLHLYLQGELMYTKQQSANVSTFFDLGAMIGSIVLGYISDKAYKTRSPVAFIAILFATGISYVISFKNSDMNIQVFTFSMFFFGFFVSGLNNIVSGSCAADIGKQSQLQTHAKSKTTVIGIIDGSGALGSAIGQLIIGETQKAFGYLLGMWLVVSVDISITIIPVLIILLKDLNLMR</sequence>
<dbReference type="EMBL" id="CCKQ01011820">
    <property type="protein sequence ID" value="CDW83397.1"/>
    <property type="molecule type" value="Genomic_DNA"/>
</dbReference>
<dbReference type="Proteomes" id="UP000039865">
    <property type="component" value="Unassembled WGS sequence"/>
</dbReference>
<keyword evidence="3" id="KW-0813">Transport</keyword>
<evidence type="ECO:0000313" key="11">
    <source>
        <dbReference type="Proteomes" id="UP000039865"/>
    </source>
</evidence>
<dbReference type="PROSITE" id="PS50850">
    <property type="entry name" value="MFS"/>
    <property type="match status" value="1"/>
</dbReference>
<keyword evidence="7 8" id="KW-0472">Membrane</keyword>
<dbReference type="InterPro" id="IPR000849">
    <property type="entry name" value="Sugar_P_transporter"/>
</dbReference>
<dbReference type="InterPro" id="IPR011701">
    <property type="entry name" value="MFS"/>
</dbReference>
<dbReference type="GO" id="GO:0022857">
    <property type="term" value="F:transmembrane transporter activity"/>
    <property type="evidence" value="ECO:0007669"/>
    <property type="project" value="InterPro"/>
</dbReference>
<feature type="transmembrane region" description="Helical" evidence="8">
    <location>
        <begin position="179"/>
        <end position="203"/>
    </location>
</feature>
<dbReference type="InterPro" id="IPR036259">
    <property type="entry name" value="MFS_trans_sf"/>
</dbReference>